<protein>
    <submittedName>
        <fullName evidence="1">Uncharacterized protein</fullName>
    </submittedName>
</protein>
<sequence length="71" mass="7469">MKCHALALLAAGTQPVATPCHACTACRIGHLEPACWWTGMQQGRDVAAGTVHRLEGTVKLPACSALLLECQ</sequence>
<evidence type="ECO:0000313" key="2">
    <source>
        <dbReference type="EMBL" id="QBQ36600.1"/>
    </source>
</evidence>
<reference evidence="1" key="3">
    <citation type="submission" date="2022-12" db="EMBL/GenBank/DDBJ databases">
        <authorList>
            <person name="Sun Q."/>
            <person name="Kim S."/>
        </authorList>
    </citation>
    <scope>NUCLEOTIDE SEQUENCE</scope>
    <source>
        <strain evidence="1">KCTC 12344</strain>
    </source>
</reference>
<reference evidence="1" key="1">
    <citation type="journal article" date="2014" name="Int. J. Syst. Evol. Microbiol.">
        <title>Complete genome sequence of Corynebacterium casei LMG S-19264T (=DSM 44701T), isolated from a smear-ripened cheese.</title>
        <authorList>
            <consortium name="US DOE Joint Genome Institute (JGI-PGF)"/>
            <person name="Walter F."/>
            <person name="Albersmeier A."/>
            <person name="Kalinowski J."/>
            <person name="Ruckert C."/>
        </authorList>
    </citation>
    <scope>NUCLEOTIDE SEQUENCE</scope>
    <source>
        <strain evidence="1">KCTC 12344</strain>
    </source>
</reference>
<evidence type="ECO:0000313" key="1">
    <source>
        <dbReference type="EMBL" id="GGY74088.1"/>
    </source>
</evidence>
<gene>
    <name evidence="2" type="ORF">E1742_10820</name>
    <name evidence="1" type="ORF">GCM10007388_03050</name>
</gene>
<dbReference type="EMBL" id="BMWW01000001">
    <property type="protein sequence ID" value="GGY74088.1"/>
    <property type="molecule type" value="Genomic_DNA"/>
</dbReference>
<dbReference type="Proteomes" id="UP000619512">
    <property type="component" value="Unassembled WGS sequence"/>
</dbReference>
<proteinExistence type="predicted"/>
<evidence type="ECO:0000313" key="3">
    <source>
        <dbReference type="Proteomes" id="UP000294359"/>
    </source>
</evidence>
<dbReference type="Proteomes" id="UP000294359">
    <property type="component" value="Chromosome"/>
</dbReference>
<organism evidence="1 4">
    <name type="scientific">Pseudoduganella plicata</name>
    <dbReference type="NCBI Taxonomy" id="321984"/>
    <lineage>
        <taxon>Bacteria</taxon>
        <taxon>Pseudomonadati</taxon>
        <taxon>Pseudomonadota</taxon>
        <taxon>Betaproteobacteria</taxon>
        <taxon>Burkholderiales</taxon>
        <taxon>Oxalobacteraceae</taxon>
        <taxon>Telluria group</taxon>
        <taxon>Pseudoduganella</taxon>
    </lineage>
</organism>
<reference evidence="2 3" key="2">
    <citation type="submission" date="2019-03" db="EMBL/GenBank/DDBJ databases">
        <title>Draft Genome Sequences of Six Type Strains of the Genus Massilia.</title>
        <authorList>
            <person name="Miess H."/>
            <person name="Frediansyhah A."/>
            <person name="Gross H."/>
        </authorList>
    </citation>
    <scope>NUCLEOTIDE SEQUENCE [LARGE SCALE GENOMIC DNA]</scope>
    <source>
        <strain evidence="2 3">DSM 17505</strain>
    </source>
</reference>
<dbReference type="EMBL" id="CP038026">
    <property type="protein sequence ID" value="QBQ36600.1"/>
    <property type="molecule type" value="Genomic_DNA"/>
</dbReference>
<accession>A0A4P7BEC4</accession>
<name>A0A4P7BEC4_9BURK</name>
<keyword evidence="3" id="KW-1185">Reference proteome</keyword>
<dbReference type="OrthoDB" id="9761577at2"/>
<evidence type="ECO:0000313" key="4">
    <source>
        <dbReference type="Proteomes" id="UP000619512"/>
    </source>
</evidence>
<dbReference type="AlphaFoldDB" id="A0A4P7BEC4"/>
<dbReference type="RefSeq" id="WP_134384880.1">
    <property type="nucleotide sequence ID" value="NZ_BMWW01000001.1"/>
</dbReference>